<dbReference type="Proteomes" id="UP000322159">
    <property type="component" value="Chromosome"/>
</dbReference>
<evidence type="ECO:0000313" key="1">
    <source>
        <dbReference type="EMBL" id="QEO10457.1"/>
    </source>
</evidence>
<organism evidence="1 2">
    <name type="scientific">Protaetiibacter larvae</name>
    <dbReference type="NCBI Taxonomy" id="2592654"/>
    <lineage>
        <taxon>Bacteria</taxon>
        <taxon>Bacillati</taxon>
        <taxon>Actinomycetota</taxon>
        <taxon>Actinomycetes</taxon>
        <taxon>Micrococcales</taxon>
        <taxon>Microbacteriaceae</taxon>
        <taxon>Protaetiibacter</taxon>
    </lineage>
</organism>
<proteinExistence type="predicted"/>
<reference evidence="1 2" key="1">
    <citation type="submission" date="2019-09" db="EMBL/GenBank/DDBJ databases">
        <title>Genome sequencing of strain KACC 19322.</title>
        <authorList>
            <person name="Heo J."/>
            <person name="Kim S.-J."/>
            <person name="Kim J.-S."/>
            <person name="Hong S.-B."/>
            <person name="Kwon S.-W."/>
        </authorList>
    </citation>
    <scope>NUCLEOTIDE SEQUENCE [LARGE SCALE GENOMIC DNA]</scope>
    <source>
        <strain evidence="1 2">KACC 19322</strain>
    </source>
</reference>
<sequence length="65" mass="7132">MATAFDPEEVVEQVTGRLIERFPDADAAQIRTIVAEEVGALQSMPVTDYVSVLSERAAKKRIKAL</sequence>
<keyword evidence="2" id="KW-1185">Reference proteome</keyword>
<name>A0A5C1YC49_9MICO</name>
<evidence type="ECO:0008006" key="3">
    <source>
        <dbReference type="Google" id="ProtNLM"/>
    </source>
</evidence>
<accession>A0A5C1YC49</accession>
<protein>
    <recommendedName>
        <fullName evidence="3">DUF3562 domain-containing protein</fullName>
    </recommendedName>
</protein>
<dbReference type="Gene3D" id="1.10.8.1060">
    <property type="entry name" value="Corynebacterium glutamicum thioredoxin-dependent arsenate reductase, N-terminal domain"/>
    <property type="match status" value="1"/>
</dbReference>
<dbReference type="RefSeq" id="WP_149325874.1">
    <property type="nucleotide sequence ID" value="NZ_CP043504.1"/>
</dbReference>
<dbReference type="OrthoDB" id="4277148at2"/>
<gene>
    <name evidence="1" type="ORF">FLP23_10835</name>
</gene>
<evidence type="ECO:0000313" key="2">
    <source>
        <dbReference type="Proteomes" id="UP000322159"/>
    </source>
</evidence>
<dbReference type="NCBIfam" id="NF046112">
    <property type="entry name" value="MSMEG_6209_Nter"/>
    <property type="match status" value="1"/>
</dbReference>
<dbReference type="KEGG" id="lyk:FLP23_10835"/>
<dbReference type="AlphaFoldDB" id="A0A5C1YC49"/>
<dbReference type="EMBL" id="CP043504">
    <property type="protein sequence ID" value="QEO10457.1"/>
    <property type="molecule type" value="Genomic_DNA"/>
</dbReference>